<dbReference type="KEGG" id="ned:HUN01_19345"/>
<evidence type="ECO:0000313" key="2">
    <source>
        <dbReference type="Proteomes" id="UP000514713"/>
    </source>
</evidence>
<sequence>MKSSITEEEFRIQEPESRMDSVRLDGKSRFRASDFKTLKDSLPLRYRGEEKILSVTVAPDLTVEVF</sequence>
<protein>
    <submittedName>
        <fullName evidence="1">Uncharacterized protein</fullName>
    </submittedName>
</protein>
<name>A0A7D7LDT1_9NOSO</name>
<dbReference type="EMBL" id="CP054698">
    <property type="protein sequence ID" value="QMS89628.1"/>
    <property type="molecule type" value="Genomic_DNA"/>
</dbReference>
<evidence type="ECO:0000313" key="1">
    <source>
        <dbReference type="EMBL" id="QMS89628.1"/>
    </source>
</evidence>
<dbReference type="Proteomes" id="UP000514713">
    <property type="component" value="Chromosome"/>
</dbReference>
<accession>A0A7D7LDT1</accession>
<organism evidence="1 2">
    <name type="scientific">Nostoc edaphicum CCNP1411</name>
    <dbReference type="NCBI Taxonomy" id="1472755"/>
    <lineage>
        <taxon>Bacteria</taxon>
        <taxon>Bacillati</taxon>
        <taxon>Cyanobacteriota</taxon>
        <taxon>Cyanophyceae</taxon>
        <taxon>Nostocales</taxon>
        <taxon>Nostocaceae</taxon>
        <taxon>Nostoc</taxon>
    </lineage>
</organism>
<dbReference type="RefSeq" id="WP_181932953.1">
    <property type="nucleotide sequence ID" value="NZ_CP054698.1"/>
</dbReference>
<reference evidence="2" key="1">
    <citation type="submission" date="2020-06" db="EMBL/GenBank/DDBJ databases">
        <title>Nostoc edaphicum CCNP1411 genome.</title>
        <authorList>
            <person name="Fidor A."/>
            <person name="Grabski M."/>
            <person name="Gawor J."/>
            <person name="Gromadka R."/>
            <person name="Wegrzyn G."/>
            <person name="Mazur-Marzec H."/>
        </authorList>
    </citation>
    <scope>NUCLEOTIDE SEQUENCE [LARGE SCALE GENOMIC DNA]</scope>
    <source>
        <strain evidence="2">CCNP1411</strain>
    </source>
</reference>
<dbReference type="AlphaFoldDB" id="A0A7D7LDT1"/>
<keyword evidence="2" id="KW-1185">Reference proteome</keyword>
<gene>
    <name evidence="1" type="ORF">HUN01_19345</name>
</gene>
<proteinExistence type="predicted"/>